<dbReference type="Gene3D" id="3.40.50.300">
    <property type="entry name" value="P-loop containing nucleotide triphosphate hydrolases"/>
    <property type="match status" value="1"/>
</dbReference>
<evidence type="ECO:0000313" key="2">
    <source>
        <dbReference type="Proteomes" id="UP001183585"/>
    </source>
</evidence>
<name>A0ABU2CRX2_9MICO</name>
<organism evidence="1 2">
    <name type="scientific">Promicromonospora iranensis</name>
    <dbReference type="NCBI Taxonomy" id="1105144"/>
    <lineage>
        <taxon>Bacteria</taxon>
        <taxon>Bacillati</taxon>
        <taxon>Actinomycetota</taxon>
        <taxon>Actinomycetes</taxon>
        <taxon>Micrococcales</taxon>
        <taxon>Promicromonosporaceae</taxon>
        <taxon>Promicromonospora</taxon>
    </lineage>
</organism>
<keyword evidence="2" id="KW-1185">Reference proteome</keyword>
<evidence type="ECO:0008006" key="3">
    <source>
        <dbReference type="Google" id="ProtNLM"/>
    </source>
</evidence>
<dbReference type="InterPro" id="IPR027417">
    <property type="entry name" value="P-loop_NTPase"/>
</dbReference>
<sequence length="311" mass="35066">MKHLVLHVGAHKTGTTLVQKALRSNREAFARRGYDVLIRNEYENLTEGRHSRWRRQDGALSNVNKAFEMVRDAATQDSLVISHEDLLASVHSFRSGPLYAPADDILRIAHEVLQPERTTVLLYVRRQDRFVESSYLQTVRVGSTKSFEEFMEPVTTDNLRWDSLVEKIKASVPAGSEVRVNYFESIKQLRSRPFVREFFQQTGVGVQPKFPFNTEAVNRGYSDAALKLALVGNAELEAEDRRKLRLFLDANFSNVTHSSPLLLTPEQREEMLTALVPSNKALHGMVTGGLSKDAVDLEVNKGESPYLPGGK</sequence>
<dbReference type="Proteomes" id="UP001183585">
    <property type="component" value="Unassembled WGS sequence"/>
</dbReference>
<dbReference type="EMBL" id="JAVDYE010000001">
    <property type="protein sequence ID" value="MDR7384079.1"/>
    <property type="molecule type" value="Genomic_DNA"/>
</dbReference>
<dbReference type="SUPFAM" id="SSF52540">
    <property type="entry name" value="P-loop containing nucleoside triphosphate hydrolases"/>
    <property type="match status" value="1"/>
</dbReference>
<accession>A0ABU2CRX2</accession>
<gene>
    <name evidence="1" type="ORF">J2S48_003594</name>
</gene>
<protein>
    <recommendedName>
        <fullName evidence="3">Sulfotransferase family protein</fullName>
    </recommendedName>
</protein>
<dbReference type="RefSeq" id="WP_274996236.1">
    <property type="nucleotide sequence ID" value="NZ_JAJQQP010000011.1"/>
</dbReference>
<comment type="caution">
    <text evidence="1">The sequence shown here is derived from an EMBL/GenBank/DDBJ whole genome shotgun (WGS) entry which is preliminary data.</text>
</comment>
<proteinExistence type="predicted"/>
<evidence type="ECO:0000313" key="1">
    <source>
        <dbReference type="EMBL" id="MDR7384079.1"/>
    </source>
</evidence>
<reference evidence="1 2" key="1">
    <citation type="submission" date="2023-07" db="EMBL/GenBank/DDBJ databases">
        <title>Sequencing the genomes of 1000 actinobacteria strains.</title>
        <authorList>
            <person name="Klenk H.-P."/>
        </authorList>
    </citation>
    <scope>NUCLEOTIDE SEQUENCE [LARGE SCALE GENOMIC DNA]</scope>
    <source>
        <strain evidence="1 2">DSM 45554</strain>
    </source>
</reference>